<evidence type="ECO:0000256" key="1">
    <source>
        <dbReference type="SAM" id="MobiDB-lite"/>
    </source>
</evidence>
<protein>
    <submittedName>
        <fullName evidence="2">Uncharacterized protein</fullName>
    </submittedName>
</protein>
<comment type="caution">
    <text evidence="2">The sequence shown here is derived from an EMBL/GenBank/DDBJ whole genome shotgun (WGS) entry which is preliminary data.</text>
</comment>
<dbReference type="Proteomes" id="UP000188268">
    <property type="component" value="Unassembled WGS sequence"/>
</dbReference>
<name>A0A1R3I5J3_COCAP</name>
<dbReference type="Gramene" id="OMO77875">
    <property type="protein sequence ID" value="OMO77875"/>
    <property type="gene ID" value="CCACVL1_14754"/>
</dbReference>
<feature type="compositionally biased region" description="Polar residues" evidence="1">
    <location>
        <begin position="22"/>
        <end position="37"/>
    </location>
</feature>
<feature type="region of interest" description="Disordered" evidence="1">
    <location>
        <begin position="1"/>
        <end position="38"/>
    </location>
</feature>
<sequence length="108" mass="12102">MGEKDETLNFGRKSRNRPVCSGTGQNSPVRSRTNSGTKLKVYRSVELTKRNDKAKTVGTDSVNPEKLNVSLRLGLCLCLGRRQSMKTASNQKLLVSKSCIYDIIKRRK</sequence>
<evidence type="ECO:0000313" key="3">
    <source>
        <dbReference type="Proteomes" id="UP000188268"/>
    </source>
</evidence>
<accession>A0A1R3I5J3</accession>
<gene>
    <name evidence="2" type="ORF">CCACVL1_14754</name>
</gene>
<evidence type="ECO:0000313" key="2">
    <source>
        <dbReference type="EMBL" id="OMO77875.1"/>
    </source>
</evidence>
<proteinExistence type="predicted"/>
<keyword evidence="3" id="KW-1185">Reference proteome</keyword>
<dbReference type="AlphaFoldDB" id="A0A1R3I5J3"/>
<organism evidence="2 3">
    <name type="scientific">Corchorus capsularis</name>
    <name type="common">Jute</name>
    <dbReference type="NCBI Taxonomy" id="210143"/>
    <lineage>
        <taxon>Eukaryota</taxon>
        <taxon>Viridiplantae</taxon>
        <taxon>Streptophyta</taxon>
        <taxon>Embryophyta</taxon>
        <taxon>Tracheophyta</taxon>
        <taxon>Spermatophyta</taxon>
        <taxon>Magnoliopsida</taxon>
        <taxon>eudicotyledons</taxon>
        <taxon>Gunneridae</taxon>
        <taxon>Pentapetalae</taxon>
        <taxon>rosids</taxon>
        <taxon>malvids</taxon>
        <taxon>Malvales</taxon>
        <taxon>Malvaceae</taxon>
        <taxon>Grewioideae</taxon>
        <taxon>Apeibeae</taxon>
        <taxon>Corchorus</taxon>
    </lineage>
</organism>
<reference evidence="2 3" key="1">
    <citation type="submission" date="2013-09" db="EMBL/GenBank/DDBJ databases">
        <title>Corchorus capsularis genome sequencing.</title>
        <authorList>
            <person name="Alam M."/>
            <person name="Haque M.S."/>
            <person name="Islam M.S."/>
            <person name="Emdad E.M."/>
            <person name="Islam M.M."/>
            <person name="Ahmed B."/>
            <person name="Halim A."/>
            <person name="Hossen Q.M.M."/>
            <person name="Hossain M.Z."/>
            <person name="Ahmed R."/>
            <person name="Khan M.M."/>
            <person name="Islam R."/>
            <person name="Rashid M.M."/>
            <person name="Khan S.A."/>
            <person name="Rahman M.S."/>
            <person name="Alam M."/>
        </authorList>
    </citation>
    <scope>NUCLEOTIDE SEQUENCE [LARGE SCALE GENOMIC DNA]</scope>
    <source>
        <strain evidence="3">cv. CVL-1</strain>
        <tissue evidence="2">Whole seedling</tissue>
    </source>
</reference>
<dbReference type="EMBL" id="AWWV01010678">
    <property type="protein sequence ID" value="OMO77875.1"/>
    <property type="molecule type" value="Genomic_DNA"/>
</dbReference>